<evidence type="ECO:0000313" key="1">
    <source>
        <dbReference type="EMBL" id="EDM25979.1"/>
    </source>
</evidence>
<dbReference type="AlphaFoldDB" id="A6DQS9"/>
<dbReference type="RefSeq" id="WP_007280202.1">
    <property type="nucleotide sequence ID" value="NZ_ABCK01000021.1"/>
</dbReference>
<reference evidence="1 2" key="1">
    <citation type="journal article" date="2010" name="J. Bacteriol.">
        <title>Genome sequence of Lentisphaera araneosa HTCC2155T, the type species of the order Lentisphaerales in the phylum Lentisphaerae.</title>
        <authorList>
            <person name="Thrash J.C."/>
            <person name="Cho J.C."/>
            <person name="Vergin K.L."/>
            <person name="Morris R.M."/>
            <person name="Giovannoni S.J."/>
        </authorList>
    </citation>
    <scope>NUCLEOTIDE SEQUENCE [LARGE SCALE GENOMIC DNA]</scope>
    <source>
        <strain evidence="1 2">HTCC2155</strain>
    </source>
</reference>
<protein>
    <submittedName>
        <fullName evidence="1">Uncharacterized protein</fullName>
    </submittedName>
</protein>
<proteinExistence type="predicted"/>
<name>A6DQS9_9BACT</name>
<dbReference type="EMBL" id="ABCK01000021">
    <property type="protein sequence ID" value="EDM25979.1"/>
    <property type="molecule type" value="Genomic_DNA"/>
</dbReference>
<comment type="caution">
    <text evidence="1">The sequence shown here is derived from an EMBL/GenBank/DDBJ whole genome shotgun (WGS) entry which is preliminary data.</text>
</comment>
<organism evidence="1 2">
    <name type="scientific">Lentisphaera araneosa HTCC2155</name>
    <dbReference type="NCBI Taxonomy" id="313628"/>
    <lineage>
        <taxon>Bacteria</taxon>
        <taxon>Pseudomonadati</taxon>
        <taxon>Lentisphaerota</taxon>
        <taxon>Lentisphaeria</taxon>
        <taxon>Lentisphaerales</taxon>
        <taxon>Lentisphaeraceae</taxon>
        <taxon>Lentisphaera</taxon>
    </lineage>
</organism>
<keyword evidence="2" id="KW-1185">Reference proteome</keyword>
<gene>
    <name evidence="1" type="ORF">LNTAR_19317</name>
</gene>
<accession>A6DQS9</accession>
<dbReference type="Proteomes" id="UP000004947">
    <property type="component" value="Unassembled WGS sequence"/>
</dbReference>
<evidence type="ECO:0000313" key="2">
    <source>
        <dbReference type="Proteomes" id="UP000004947"/>
    </source>
</evidence>
<sequence length="81" mass="9638">MNQLFQIILNQLAFHELSDDDSIDPDVAVQQLEQIIYEVCHLDPEILNDFKRYTKMMEDKEENDELKNVYKCTIDSIEMNI</sequence>